<comment type="caution">
    <text evidence="2">The sequence shown here is derived from an EMBL/GenBank/DDBJ whole genome shotgun (WGS) entry which is preliminary data.</text>
</comment>
<name>A0AAD4V8M1_PRUDU</name>
<proteinExistence type="predicted"/>
<evidence type="ECO:0000313" key="2">
    <source>
        <dbReference type="EMBL" id="KAI5319737.1"/>
    </source>
</evidence>
<dbReference type="EMBL" id="JAJFAZ020000007">
    <property type="protein sequence ID" value="KAI5319737.1"/>
    <property type="molecule type" value="Genomic_DNA"/>
</dbReference>
<gene>
    <name evidence="2" type="ORF">L3X38_039445</name>
</gene>
<feature type="region of interest" description="Disordered" evidence="1">
    <location>
        <begin position="63"/>
        <end position="154"/>
    </location>
</feature>
<feature type="compositionally biased region" description="Low complexity" evidence="1">
    <location>
        <begin position="119"/>
        <end position="154"/>
    </location>
</feature>
<organism evidence="2 3">
    <name type="scientific">Prunus dulcis</name>
    <name type="common">Almond</name>
    <name type="synonym">Amygdalus dulcis</name>
    <dbReference type="NCBI Taxonomy" id="3755"/>
    <lineage>
        <taxon>Eukaryota</taxon>
        <taxon>Viridiplantae</taxon>
        <taxon>Streptophyta</taxon>
        <taxon>Embryophyta</taxon>
        <taxon>Tracheophyta</taxon>
        <taxon>Spermatophyta</taxon>
        <taxon>Magnoliopsida</taxon>
        <taxon>eudicotyledons</taxon>
        <taxon>Gunneridae</taxon>
        <taxon>Pentapetalae</taxon>
        <taxon>rosids</taxon>
        <taxon>fabids</taxon>
        <taxon>Rosales</taxon>
        <taxon>Rosaceae</taxon>
        <taxon>Amygdaloideae</taxon>
        <taxon>Amygdaleae</taxon>
        <taxon>Prunus</taxon>
    </lineage>
</organism>
<accession>A0AAD4V8M1</accession>
<reference evidence="2 3" key="1">
    <citation type="journal article" date="2022" name="G3 (Bethesda)">
        <title>Whole-genome sequence and methylome profiling of the almond [Prunus dulcis (Mill.) D.A. Webb] cultivar 'Nonpareil'.</title>
        <authorList>
            <person name="D'Amico-Willman K.M."/>
            <person name="Ouma W.Z."/>
            <person name="Meulia T."/>
            <person name="Sideli G.M."/>
            <person name="Gradziel T.M."/>
            <person name="Fresnedo-Ramirez J."/>
        </authorList>
    </citation>
    <scope>NUCLEOTIDE SEQUENCE [LARGE SCALE GENOMIC DNA]</scope>
    <source>
        <strain evidence="2">Clone GOH B32 T37-40</strain>
    </source>
</reference>
<dbReference type="Proteomes" id="UP001054821">
    <property type="component" value="Chromosome 7"/>
</dbReference>
<evidence type="ECO:0000313" key="3">
    <source>
        <dbReference type="Proteomes" id="UP001054821"/>
    </source>
</evidence>
<dbReference type="AlphaFoldDB" id="A0AAD4V8M1"/>
<sequence>MTLNNGGETWMKHLPCSKNSRSLVSEGDVFSFGVVLLELMKGNKLDNSANLNVTRVTLQYLEDNKSDPKKLSATTMEGFSSKSSPPVFEGPAAKADDEEAPDAVSKQPGESSEMKQKLSKTNSKANTAANNNIPDLNLSSSSTQNPYSSSNKNK</sequence>
<feature type="compositionally biased region" description="Polar residues" evidence="1">
    <location>
        <begin position="72"/>
        <end position="84"/>
    </location>
</feature>
<protein>
    <submittedName>
        <fullName evidence="2">Uncharacterized protein</fullName>
    </submittedName>
</protein>
<keyword evidence="3" id="KW-1185">Reference proteome</keyword>
<evidence type="ECO:0000256" key="1">
    <source>
        <dbReference type="SAM" id="MobiDB-lite"/>
    </source>
</evidence>